<evidence type="ECO:0000256" key="3">
    <source>
        <dbReference type="ARBA" id="ARBA00022989"/>
    </source>
</evidence>
<dbReference type="GO" id="GO:0005829">
    <property type="term" value="C:cytosol"/>
    <property type="evidence" value="ECO:0007669"/>
    <property type="project" value="TreeGrafter"/>
</dbReference>
<evidence type="ECO:0000256" key="5">
    <source>
        <dbReference type="ARBA" id="ARBA00023136"/>
    </source>
</evidence>
<dbReference type="OrthoDB" id="1357763at2"/>
<keyword evidence="5 6" id="KW-0472">Membrane</keyword>
<feature type="transmembrane region" description="Helical" evidence="6">
    <location>
        <begin position="123"/>
        <end position="141"/>
    </location>
</feature>
<dbReference type="EMBL" id="CP040749">
    <property type="protein sequence ID" value="QCX39034.1"/>
    <property type="molecule type" value="Genomic_DNA"/>
</dbReference>
<organism evidence="8 9">
    <name type="scientific">Aureibaculum algae</name>
    <dbReference type="NCBI Taxonomy" id="2584122"/>
    <lineage>
        <taxon>Bacteria</taxon>
        <taxon>Pseudomonadati</taxon>
        <taxon>Bacteroidota</taxon>
        <taxon>Flavobacteriia</taxon>
        <taxon>Flavobacteriales</taxon>
        <taxon>Flavobacteriaceae</taxon>
        <taxon>Aureibaculum</taxon>
    </lineage>
</organism>
<dbReference type="GO" id="GO:0003677">
    <property type="term" value="F:DNA binding"/>
    <property type="evidence" value="ECO:0007669"/>
    <property type="project" value="UniProtKB-KW"/>
</dbReference>
<evidence type="ECO:0000256" key="4">
    <source>
        <dbReference type="ARBA" id="ARBA00023125"/>
    </source>
</evidence>
<dbReference type="AlphaFoldDB" id="A0A5B7TUV8"/>
<protein>
    <submittedName>
        <fullName evidence="8">Helix-turn-helix domain-containing protein</fullName>
    </submittedName>
</protein>
<evidence type="ECO:0000259" key="7">
    <source>
        <dbReference type="PROSITE" id="PS50943"/>
    </source>
</evidence>
<dbReference type="PROSITE" id="PS50943">
    <property type="entry name" value="HTH_CROC1"/>
    <property type="match status" value="1"/>
</dbReference>
<sequence length="201" mass="23470">MKNKELAKRVRELRKRKGLSQEELTEDSGLSLRTIQRIENGETEPTGDTLKRISNALNVNPDELIDWTIKEDRGYLKALNLSTLTFLFFPLLGILVPLILWNSKKDKLKDINKIGKDIINFEISWTIFFFLGFILNTIYMASKWHTDEFISGGSIASSMKFNFFFLIFMYAFNFAFIIFNTLLIGKGKDVKYYPKIRFLRN</sequence>
<evidence type="ECO:0000256" key="1">
    <source>
        <dbReference type="ARBA" id="ARBA00004141"/>
    </source>
</evidence>
<reference evidence="8 9" key="1">
    <citation type="submission" date="2019-05" db="EMBL/GenBank/DDBJ databases">
        <title>Algicella ahnfeltiae gen. nov., sp. nov., a novel marine bacterium of the family Flavobacteriaceae isolated from a red alga.</title>
        <authorList>
            <person name="Nedashkovskaya O.I."/>
            <person name="Kukhlevskiy A.D."/>
            <person name="Kim S.-G."/>
            <person name="Zhukova N.V."/>
            <person name="Mikhailov V.V."/>
        </authorList>
    </citation>
    <scope>NUCLEOTIDE SEQUENCE [LARGE SCALE GENOMIC DNA]</scope>
    <source>
        <strain evidence="8 9">10Alg115</strain>
    </source>
</reference>
<feature type="transmembrane region" description="Helical" evidence="6">
    <location>
        <begin position="81"/>
        <end position="102"/>
    </location>
</feature>
<feature type="transmembrane region" description="Helical" evidence="6">
    <location>
        <begin position="161"/>
        <end position="185"/>
    </location>
</feature>
<dbReference type="InterPro" id="IPR010982">
    <property type="entry name" value="Lambda_DNA-bd_dom_sf"/>
</dbReference>
<evidence type="ECO:0000313" key="8">
    <source>
        <dbReference type="EMBL" id="QCX39034.1"/>
    </source>
</evidence>
<dbReference type="SUPFAM" id="SSF47413">
    <property type="entry name" value="lambda repressor-like DNA-binding domains"/>
    <property type="match status" value="1"/>
</dbReference>
<name>A0A5B7TUV8_9FLAO</name>
<dbReference type="GO" id="GO:0003700">
    <property type="term" value="F:DNA-binding transcription factor activity"/>
    <property type="evidence" value="ECO:0007669"/>
    <property type="project" value="TreeGrafter"/>
</dbReference>
<dbReference type="InterPro" id="IPR050807">
    <property type="entry name" value="TransReg_Diox_bact_type"/>
</dbReference>
<dbReference type="Gene3D" id="1.10.260.40">
    <property type="entry name" value="lambda repressor-like DNA-binding domains"/>
    <property type="match status" value="1"/>
</dbReference>
<dbReference type="SMART" id="SM00530">
    <property type="entry name" value="HTH_XRE"/>
    <property type="match status" value="1"/>
</dbReference>
<keyword evidence="9" id="KW-1185">Reference proteome</keyword>
<evidence type="ECO:0000256" key="6">
    <source>
        <dbReference type="SAM" id="Phobius"/>
    </source>
</evidence>
<dbReference type="RefSeq" id="WP_138949909.1">
    <property type="nucleotide sequence ID" value="NZ_CP040749.1"/>
</dbReference>
<dbReference type="Proteomes" id="UP000306229">
    <property type="component" value="Chromosome"/>
</dbReference>
<feature type="domain" description="HTH cro/C1-type" evidence="7">
    <location>
        <begin position="10"/>
        <end position="64"/>
    </location>
</feature>
<dbReference type="PANTHER" id="PTHR46797">
    <property type="entry name" value="HTH-TYPE TRANSCRIPTIONAL REGULATOR"/>
    <property type="match status" value="1"/>
</dbReference>
<accession>A0A5B7TUV8</accession>
<comment type="subcellular location">
    <subcellularLocation>
        <location evidence="1">Membrane</location>
        <topology evidence="1">Multi-pass membrane protein</topology>
    </subcellularLocation>
</comment>
<dbReference type="Pfam" id="PF01381">
    <property type="entry name" value="HTH_3"/>
    <property type="match status" value="1"/>
</dbReference>
<dbReference type="InterPro" id="IPR019109">
    <property type="entry name" value="MamF_MmsF"/>
</dbReference>
<dbReference type="PANTHER" id="PTHR46797:SF1">
    <property type="entry name" value="METHYLPHOSPHONATE SYNTHASE"/>
    <property type="match status" value="1"/>
</dbReference>
<evidence type="ECO:0000256" key="2">
    <source>
        <dbReference type="ARBA" id="ARBA00022692"/>
    </source>
</evidence>
<keyword evidence="2 6" id="KW-0812">Transmembrane</keyword>
<gene>
    <name evidence="8" type="ORF">FF125_11530</name>
</gene>
<evidence type="ECO:0000313" key="9">
    <source>
        <dbReference type="Proteomes" id="UP000306229"/>
    </source>
</evidence>
<dbReference type="KEGG" id="fbe:FF125_11530"/>
<dbReference type="Pfam" id="PF09685">
    <property type="entry name" value="MamF_MmsF"/>
    <property type="match status" value="1"/>
</dbReference>
<dbReference type="InterPro" id="IPR001387">
    <property type="entry name" value="Cro/C1-type_HTH"/>
</dbReference>
<keyword evidence="3 6" id="KW-1133">Transmembrane helix</keyword>
<keyword evidence="4" id="KW-0238">DNA-binding</keyword>
<dbReference type="CDD" id="cd00093">
    <property type="entry name" value="HTH_XRE"/>
    <property type="match status" value="1"/>
</dbReference>
<proteinExistence type="predicted"/>